<name>A0A2K8P3E8_9MOLU</name>
<protein>
    <submittedName>
        <fullName evidence="1">Uncharacterized protein</fullName>
    </submittedName>
</protein>
<dbReference type="RefSeq" id="WP_244166540.1">
    <property type="nucleotide sequence ID" value="NZ_CP024969.1"/>
</dbReference>
<gene>
    <name evidence="1" type="ORF">MTABA_v1c00760</name>
</gene>
<reference evidence="1 2" key="1">
    <citation type="submission" date="2017-11" db="EMBL/GenBank/DDBJ databases">
        <title>Genome sequence of Mesoplasma tabanidae BARC 857 (ATCC 49584).</title>
        <authorList>
            <person name="Lo W.-S."/>
            <person name="Kuo C.-H."/>
        </authorList>
    </citation>
    <scope>NUCLEOTIDE SEQUENCE [LARGE SCALE GENOMIC DNA]</scope>
    <source>
        <strain evidence="1 2">BARC 857</strain>
    </source>
</reference>
<evidence type="ECO:0000313" key="2">
    <source>
        <dbReference type="Proteomes" id="UP000232223"/>
    </source>
</evidence>
<dbReference type="EMBL" id="CP024969">
    <property type="protein sequence ID" value="ATZ21282.1"/>
    <property type="molecule type" value="Genomic_DNA"/>
</dbReference>
<sequence length="37" mass="4298">MIKRYSIKKIEQICEVEITGFSVGPDRLQTVITKEIM</sequence>
<dbReference type="KEGG" id="mtab:MTABA_v1c00760"/>
<organism evidence="1 2">
    <name type="scientific">Mesoplasma tabanidae</name>
    <dbReference type="NCBI Taxonomy" id="219745"/>
    <lineage>
        <taxon>Bacteria</taxon>
        <taxon>Bacillati</taxon>
        <taxon>Mycoplasmatota</taxon>
        <taxon>Mollicutes</taxon>
        <taxon>Entomoplasmatales</taxon>
        <taxon>Entomoplasmataceae</taxon>
        <taxon>Mesoplasma</taxon>
    </lineage>
</organism>
<dbReference type="Proteomes" id="UP000232223">
    <property type="component" value="Chromosome"/>
</dbReference>
<keyword evidence="2" id="KW-1185">Reference proteome</keyword>
<accession>A0A2K8P3E8</accession>
<evidence type="ECO:0000313" key="1">
    <source>
        <dbReference type="EMBL" id="ATZ21282.1"/>
    </source>
</evidence>
<dbReference type="AlphaFoldDB" id="A0A2K8P3E8"/>
<proteinExistence type="predicted"/>